<dbReference type="PANTHER" id="PTHR30532:SF24">
    <property type="entry name" value="FERRIC ENTEROBACTIN-BINDING PERIPLASMIC PROTEIN FEPB"/>
    <property type="match status" value="1"/>
</dbReference>
<reference evidence="8" key="1">
    <citation type="submission" date="2022-08" db="EMBL/GenBank/DDBJ databases">
        <title>Genome sequencing of Nocardioides sp. STR2.</title>
        <authorList>
            <person name="So Y."/>
        </authorList>
    </citation>
    <scope>NUCLEOTIDE SEQUENCE</scope>
    <source>
        <strain evidence="8">STR2</strain>
    </source>
</reference>
<dbReference type="EMBL" id="JAPPUX010000005">
    <property type="protein sequence ID" value="MCY4728445.1"/>
    <property type="molecule type" value="Genomic_DNA"/>
</dbReference>
<accession>A0ABT4CHN3</accession>
<dbReference type="SUPFAM" id="SSF53807">
    <property type="entry name" value="Helical backbone' metal receptor"/>
    <property type="match status" value="1"/>
</dbReference>
<comment type="subcellular location">
    <subcellularLocation>
        <location evidence="1">Cell envelope</location>
    </subcellularLocation>
</comment>
<dbReference type="PROSITE" id="PS50983">
    <property type="entry name" value="FE_B12_PBP"/>
    <property type="match status" value="1"/>
</dbReference>
<protein>
    <submittedName>
        <fullName evidence="8">Iron-siderophore ABC transporter substrate-binding protein</fullName>
    </submittedName>
</protein>
<evidence type="ECO:0000313" key="8">
    <source>
        <dbReference type="EMBL" id="MCY4728445.1"/>
    </source>
</evidence>
<dbReference type="InterPro" id="IPR002491">
    <property type="entry name" value="ABC_transptr_periplasmic_BD"/>
</dbReference>
<feature type="domain" description="Fe/B12 periplasmic-binding" evidence="7">
    <location>
        <begin position="70"/>
        <end position="346"/>
    </location>
</feature>
<evidence type="ECO:0000256" key="4">
    <source>
        <dbReference type="ARBA" id="ARBA00022729"/>
    </source>
</evidence>
<evidence type="ECO:0000256" key="6">
    <source>
        <dbReference type="SAM" id="SignalP"/>
    </source>
</evidence>
<dbReference type="RefSeq" id="WP_268113443.1">
    <property type="nucleotide sequence ID" value="NZ_JAPPUX010000005.1"/>
</dbReference>
<dbReference type="Gene3D" id="3.40.50.1980">
    <property type="entry name" value="Nitrogenase molybdenum iron protein domain"/>
    <property type="match status" value="2"/>
</dbReference>
<proteinExistence type="inferred from homology"/>
<gene>
    <name evidence="8" type="ORF">NYO98_19345</name>
</gene>
<evidence type="ECO:0000256" key="1">
    <source>
        <dbReference type="ARBA" id="ARBA00004196"/>
    </source>
</evidence>
<evidence type="ECO:0000256" key="3">
    <source>
        <dbReference type="ARBA" id="ARBA00022448"/>
    </source>
</evidence>
<feature type="signal peptide" evidence="6">
    <location>
        <begin position="1"/>
        <end position="27"/>
    </location>
</feature>
<dbReference type="CDD" id="cd01146">
    <property type="entry name" value="FhuD"/>
    <property type="match status" value="1"/>
</dbReference>
<feature type="compositionally biased region" description="Low complexity" evidence="5">
    <location>
        <begin position="30"/>
        <end position="45"/>
    </location>
</feature>
<evidence type="ECO:0000256" key="5">
    <source>
        <dbReference type="SAM" id="MobiDB-lite"/>
    </source>
</evidence>
<keyword evidence="9" id="KW-1185">Reference proteome</keyword>
<dbReference type="PROSITE" id="PS51257">
    <property type="entry name" value="PROKAR_LIPOPROTEIN"/>
    <property type="match status" value="1"/>
</dbReference>
<dbReference type="Proteomes" id="UP001074726">
    <property type="component" value="Unassembled WGS sequence"/>
</dbReference>
<feature type="chain" id="PRO_5045642889" evidence="6">
    <location>
        <begin position="28"/>
        <end position="348"/>
    </location>
</feature>
<comment type="similarity">
    <text evidence="2">Belongs to the bacterial solute-binding protein 8 family.</text>
</comment>
<dbReference type="InterPro" id="IPR051313">
    <property type="entry name" value="Bact_iron-sidero_bind"/>
</dbReference>
<comment type="caution">
    <text evidence="8">The sequence shown here is derived from an EMBL/GenBank/DDBJ whole genome shotgun (WGS) entry which is preliminary data.</text>
</comment>
<dbReference type="PANTHER" id="PTHR30532">
    <property type="entry name" value="IRON III DICITRATE-BINDING PERIPLASMIC PROTEIN"/>
    <property type="match status" value="1"/>
</dbReference>
<sequence>MKRSLAAPTTIKIAAATLLVAALTACSTGSTSGTEAAAEPTSTTSVDPDAFPVTIEHALGETTIESEPTRVATLGWTDQDHALALGVVPVGATKITWGGNEAGSTDWFDAAVEEAGAEAPVRYDDADGAPIDEVAELAPDLILATNSGITEAEYAKLSKIAPVVAYPEAPWTTPWQTSLEMVGEALGRTALAEEVAADTQATIDAAAEANPELQGAELIYGYLAATDLSTVGLYAPEDPRVSILRDFGMVDAPAVADAIEPGEFYGTVSAEKADDLDSDVFVTWVDTPDTVETIEDDKLLGQIPAIAEGHWYAESDKQNAMASTNPTPLSIPVIVSDFLPHVVEAIEG</sequence>
<feature type="region of interest" description="Disordered" evidence="5">
    <location>
        <begin position="30"/>
        <end position="49"/>
    </location>
</feature>
<organism evidence="8 9">
    <name type="scientific">Nocardioides pini</name>
    <dbReference type="NCBI Taxonomy" id="2975053"/>
    <lineage>
        <taxon>Bacteria</taxon>
        <taxon>Bacillati</taxon>
        <taxon>Actinomycetota</taxon>
        <taxon>Actinomycetes</taxon>
        <taxon>Propionibacteriales</taxon>
        <taxon>Nocardioidaceae</taxon>
        <taxon>Nocardioides</taxon>
    </lineage>
</organism>
<evidence type="ECO:0000313" key="9">
    <source>
        <dbReference type="Proteomes" id="UP001074726"/>
    </source>
</evidence>
<keyword evidence="3" id="KW-0813">Transport</keyword>
<evidence type="ECO:0000259" key="7">
    <source>
        <dbReference type="PROSITE" id="PS50983"/>
    </source>
</evidence>
<name>A0ABT4CHN3_9ACTN</name>
<evidence type="ECO:0000256" key="2">
    <source>
        <dbReference type="ARBA" id="ARBA00008814"/>
    </source>
</evidence>
<dbReference type="Pfam" id="PF01497">
    <property type="entry name" value="Peripla_BP_2"/>
    <property type="match status" value="1"/>
</dbReference>
<keyword evidence="4 6" id="KW-0732">Signal</keyword>